<dbReference type="SMART" id="SM00225">
    <property type="entry name" value="BTB"/>
    <property type="match status" value="1"/>
</dbReference>
<feature type="compositionally biased region" description="Acidic residues" evidence="6">
    <location>
        <begin position="306"/>
        <end position="319"/>
    </location>
</feature>
<dbReference type="Pfam" id="PF04500">
    <property type="entry name" value="FLYWCH"/>
    <property type="match status" value="7"/>
</dbReference>
<dbReference type="STRING" id="30069.A0A182Y4E9"/>
<keyword evidence="5" id="KW-0539">Nucleus</keyword>
<dbReference type="GO" id="GO:0008270">
    <property type="term" value="F:zinc ion binding"/>
    <property type="evidence" value="ECO:0007669"/>
    <property type="project" value="UniProtKB-KW"/>
</dbReference>
<dbReference type="PANTHER" id="PTHR23110:SF92">
    <property type="entry name" value="MODIFIER OF MDG4"/>
    <property type="match status" value="1"/>
</dbReference>
<dbReference type="EnsemblMetazoa" id="ASTEI03335-RA">
    <property type="protein sequence ID" value="ASTEI03335-PA"/>
    <property type="gene ID" value="ASTEI03335"/>
</dbReference>
<dbReference type="InterPro" id="IPR000210">
    <property type="entry name" value="BTB/POZ_dom"/>
</dbReference>
<dbReference type="VEuPathDB" id="VectorBase:ASTE008100"/>
<protein>
    <submittedName>
        <fullName evidence="7">BTB domain-containing protein</fullName>
    </submittedName>
</protein>
<dbReference type="VEuPathDB" id="VectorBase:ASTEI03335"/>
<evidence type="ECO:0000256" key="3">
    <source>
        <dbReference type="ARBA" id="ARBA00022771"/>
    </source>
</evidence>
<evidence type="ECO:0000256" key="5">
    <source>
        <dbReference type="ARBA" id="ARBA00023242"/>
    </source>
</evidence>
<comment type="subcellular location">
    <subcellularLocation>
        <location evidence="1">Nucleus</location>
    </subcellularLocation>
</comment>
<evidence type="ECO:0000256" key="1">
    <source>
        <dbReference type="ARBA" id="ARBA00004123"/>
    </source>
</evidence>
<evidence type="ECO:0000256" key="4">
    <source>
        <dbReference type="ARBA" id="ARBA00022833"/>
    </source>
</evidence>
<keyword evidence="3" id="KW-0863">Zinc-finger</keyword>
<dbReference type="VEuPathDB" id="VectorBase:ASTE008102"/>
<feature type="compositionally biased region" description="Low complexity" evidence="6">
    <location>
        <begin position="189"/>
        <end position="202"/>
    </location>
</feature>
<dbReference type="Pfam" id="PF00651">
    <property type="entry name" value="BTB"/>
    <property type="match status" value="1"/>
</dbReference>
<reference evidence="8" key="1">
    <citation type="journal article" date="2014" name="Genome Biol.">
        <title>Genome analysis of a major urban malaria vector mosquito, Anopheles stephensi.</title>
        <authorList>
            <person name="Jiang X."/>
            <person name="Peery A."/>
            <person name="Hall A.B."/>
            <person name="Sharma A."/>
            <person name="Chen X.G."/>
            <person name="Waterhouse R.M."/>
            <person name="Komissarov A."/>
            <person name="Riehle M.M."/>
            <person name="Shouche Y."/>
            <person name="Sharakhova M.V."/>
            <person name="Lawson D."/>
            <person name="Pakpour N."/>
            <person name="Arensburger P."/>
            <person name="Davidson V.L."/>
            <person name="Eiglmeier K."/>
            <person name="Emrich S."/>
            <person name="George P."/>
            <person name="Kennedy R.C."/>
            <person name="Mane S.P."/>
            <person name="Maslen G."/>
            <person name="Oringanje C."/>
            <person name="Qi Y."/>
            <person name="Settlage R."/>
            <person name="Tojo M."/>
            <person name="Tubio J.M."/>
            <person name="Unger M.F."/>
            <person name="Wang B."/>
            <person name="Vernick K.D."/>
            <person name="Ribeiro J.M."/>
            <person name="James A.A."/>
            <person name="Michel K."/>
            <person name="Riehle M.A."/>
            <person name="Luckhart S."/>
            <person name="Sharakhov I.V."/>
            <person name="Tu Z."/>
        </authorList>
    </citation>
    <scope>NUCLEOTIDE SEQUENCE [LARGE SCALE GENOMIC DNA]</scope>
    <source>
        <strain evidence="8">Indian</strain>
    </source>
</reference>
<proteinExistence type="predicted"/>
<dbReference type="PANTHER" id="PTHR23110">
    <property type="entry name" value="BTB DOMAIN TRANSCRIPTION FACTOR"/>
    <property type="match status" value="1"/>
</dbReference>
<evidence type="ECO:0000256" key="6">
    <source>
        <dbReference type="SAM" id="MobiDB-lite"/>
    </source>
</evidence>
<feature type="compositionally biased region" description="Polar residues" evidence="6">
    <location>
        <begin position="349"/>
        <end position="370"/>
    </location>
</feature>
<organism evidence="7 8">
    <name type="scientific">Anopheles stephensi</name>
    <name type="common">Indo-Pakistan malaria mosquito</name>
    <dbReference type="NCBI Taxonomy" id="30069"/>
    <lineage>
        <taxon>Eukaryota</taxon>
        <taxon>Metazoa</taxon>
        <taxon>Ecdysozoa</taxon>
        <taxon>Arthropoda</taxon>
        <taxon>Hexapoda</taxon>
        <taxon>Insecta</taxon>
        <taxon>Pterygota</taxon>
        <taxon>Neoptera</taxon>
        <taxon>Endopterygota</taxon>
        <taxon>Diptera</taxon>
        <taxon>Nematocera</taxon>
        <taxon>Culicoidea</taxon>
        <taxon>Culicidae</taxon>
        <taxon>Anophelinae</taxon>
        <taxon>Anopheles</taxon>
    </lineage>
</organism>
<dbReference type="InterPro" id="IPR011333">
    <property type="entry name" value="SKP1/BTB/POZ_sf"/>
</dbReference>
<dbReference type="Proteomes" id="UP000076408">
    <property type="component" value="Unassembled WGS sequence"/>
</dbReference>
<feature type="compositionally biased region" description="Polar residues" evidence="6">
    <location>
        <begin position="221"/>
        <end position="234"/>
    </location>
</feature>
<reference evidence="7" key="2">
    <citation type="submission" date="2020-05" db="UniProtKB">
        <authorList>
            <consortium name="EnsemblMetazoa"/>
        </authorList>
    </citation>
    <scope>IDENTIFICATION</scope>
    <source>
        <strain evidence="7">Indian</strain>
    </source>
</reference>
<name>A0A182Y4E9_ANOST</name>
<sequence length="1401" mass="157527">MADDEQFSLCWNNFNSNLSAGFHESLQRGDLVDVTLAAEGQLVQAHRLVLSVCSPYFRKMFNQMPKNQHAFVFLKDVTHSALQDLIQFMYCGEVNVKQDALPAFISTAEALQIKGLTETGDSAPAQQSPVKEDPPAVPVATASISTTVPVTPQRTKVQRNRIQSYKLESEESGDDKIVHLQASTSHHVTAQQLQAQTSASSQKRAMPQRGAQSHASKRTKMSISASSDGLDTSDTVTTPTQAQTIQTVQIVKQLPAQVIEPEYIELPMESVNPKAEPDYTDEAAEIETVDAETEQEHKLSEHEQGDADDDGNYVEDETYGDMGMGKYEESYLTEGEEGAKPGVSGFVDSYTSDGGTGTEQSTQDRGSLRSTGVDDVPISNSTRMDLLKTIKKEVDPIAKDVVLDQLPFPLRSINPNEASTSETNYTNADATHKYLRLVATRKSMRGVSGKKGETIVCQERPKLAADDRSTMSKFHELKKSNGSPAHRSRCVSCFNRTILESERMPKPKTKWVTTFCGDCPGKPFLCILCFSRIHCNNRIGIGEHGRPTHVLGGKGASIVVARIGHVRQQINVKRVPVTSSTVKVQQQQQVQPKLVRGPPSSTATVVQSCVRSNAVSIGTAHSQSITGTVKFIRSQKKCAQLVHAGYIYNRKTVHQNGRTTWRCSELLKYHCKATCVTKLNQLISIRCEHNHVDHSAKIASKPLYDFPEDLEEYLNIRTRDTIDMKSHELDVIDTGAEFRVVLRDHEREATEIDLLGNVPPADEDARKGGLQLVHDHFLYRSNLRRQGRNGDVIYWECIYNRGQKCRGRLKTIGNNIYISNGKVEHNHPNDRKRIVNATLCRTIMMKDIMSLSWGRKHLLYDGYTYASNKRVESTNTTYWRCTLFHRRNVRVPCGVRSAPTLETNSNGPPPSGCLTSRTAGTNVELKFIKSPWSTPCLVLNDFLYNAHSTRGDIGYWRCHNYSRKVKEERCRARCVIKNGRLSALTGAQHNHPPHTEKIERIVRRNLADELQEREMARNQQHQEAEALQCYQPAREFKAQPHLHTTGEDILLLMAAPPPPPATNVGPPDGQSMMRSSTSVLDVVTVVPPPITELIKMEDYELPTVEIVQGGHIYIRSQRGLPLLAKNDYIYRCERARNQRSYWLCIRYKTHRCKGRLICLKNTVLKETKHCHPDDRRRLAMSDKCVIDLSGININAWVKSRGYPLLVIKGFLYRKNRGRYWRCIRCTKYKCRSRVTLKDNGVALCSGKHTHGPETAKIQMGRKLRDMPVPPLAAGHTDDPVVAASYHQYRARQRPHPKVDTRGKKQSRRDSFNYDLAYEMINNRKGGLNLHYRGYVYRRKTNFSQTTNWVCANPLSSRNENAIGYPGPCAARCVTDGAGGIRFSKKWHNHGPIAVITEIEEG</sequence>
<dbReference type="VEuPathDB" id="VectorBase:ASTE008099"/>
<keyword evidence="2" id="KW-0479">Metal-binding</keyword>
<feature type="compositionally biased region" description="Polar residues" evidence="6">
    <location>
        <begin position="142"/>
        <end position="163"/>
    </location>
</feature>
<dbReference type="GO" id="GO:0005634">
    <property type="term" value="C:nucleus"/>
    <property type="evidence" value="ECO:0007669"/>
    <property type="project" value="UniProtKB-SubCell"/>
</dbReference>
<feature type="compositionally biased region" description="Basic and acidic residues" evidence="6">
    <location>
        <begin position="294"/>
        <end position="305"/>
    </location>
</feature>
<keyword evidence="4" id="KW-0862">Zinc</keyword>
<dbReference type="CDD" id="cd18315">
    <property type="entry name" value="BTB_POZ_BAB-like"/>
    <property type="match status" value="1"/>
</dbReference>
<dbReference type="Gene3D" id="2.20.25.240">
    <property type="match status" value="7"/>
</dbReference>
<evidence type="ECO:0000256" key="2">
    <source>
        <dbReference type="ARBA" id="ARBA00022723"/>
    </source>
</evidence>
<accession>A0A182Y4E9</accession>
<feature type="region of interest" description="Disordered" evidence="6">
    <location>
        <begin position="119"/>
        <end position="238"/>
    </location>
</feature>
<dbReference type="SUPFAM" id="SSF54695">
    <property type="entry name" value="POZ domain"/>
    <property type="match status" value="1"/>
</dbReference>
<evidence type="ECO:0000313" key="7">
    <source>
        <dbReference type="EnsemblMetazoa" id="ASTEI03335-PA"/>
    </source>
</evidence>
<dbReference type="GO" id="GO:0006357">
    <property type="term" value="P:regulation of transcription by RNA polymerase II"/>
    <property type="evidence" value="ECO:0007669"/>
    <property type="project" value="TreeGrafter"/>
</dbReference>
<dbReference type="VEuPathDB" id="VectorBase:ASTE008101"/>
<dbReference type="PROSITE" id="PS50097">
    <property type="entry name" value="BTB"/>
    <property type="match status" value="1"/>
</dbReference>
<dbReference type="VEuPathDB" id="VectorBase:ASTEI20_033381"/>
<dbReference type="FunFam" id="3.30.710.10:FF:000036">
    <property type="entry name" value="Mod(Mdg4), isoform H"/>
    <property type="match status" value="1"/>
</dbReference>
<evidence type="ECO:0000313" key="8">
    <source>
        <dbReference type="Proteomes" id="UP000076408"/>
    </source>
</evidence>
<dbReference type="Gene3D" id="3.30.710.10">
    <property type="entry name" value="Potassium Channel Kv1.1, Chain A"/>
    <property type="match status" value="1"/>
</dbReference>
<dbReference type="InterPro" id="IPR007588">
    <property type="entry name" value="Znf_FLYWCH"/>
</dbReference>
<feature type="region of interest" description="Disordered" evidence="6">
    <location>
        <begin position="289"/>
        <end position="376"/>
    </location>
</feature>
<dbReference type="InterPro" id="IPR051095">
    <property type="entry name" value="Dros_DevTransReg"/>
</dbReference>
<keyword evidence="8" id="KW-1185">Reference proteome</keyword>